<protein>
    <submittedName>
        <fullName evidence="1">Uncharacterized protein</fullName>
    </submittedName>
</protein>
<comment type="caution">
    <text evidence="1">The sequence shown here is derived from an EMBL/GenBank/DDBJ whole genome shotgun (WGS) entry which is preliminary data.</text>
</comment>
<dbReference type="VEuPathDB" id="AmoebaDB:DDB_G0277633"/>
<dbReference type="RefSeq" id="XP_642569.1">
    <property type="nucleotide sequence ID" value="XM_637477.1"/>
</dbReference>
<dbReference type="PaxDb" id="44689-DDB0203423"/>
<sequence length="62" mass="7223">MSVNMIHLKMKFVVPKSYDSRCKDIKCQPGFECKYDPVKDEMCCVPINNCDDVRCPPDFECE</sequence>
<evidence type="ECO:0000313" key="1">
    <source>
        <dbReference type="EMBL" id="EAL68634.1"/>
    </source>
</evidence>
<keyword evidence="2" id="KW-1185">Reference proteome</keyword>
<dbReference type="EMBL" id="AAFI02000020">
    <property type="protein sequence ID" value="EAL68634.1"/>
    <property type="molecule type" value="Genomic_DNA"/>
</dbReference>
<organism evidence="1 2">
    <name type="scientific">Dictyostelium discoideum</name>
    <name type="common">Social amoeba</name>
    <dbReference type="NCBI Taxonomy" id="44689"/>
    <lineage>
        <taxon>Eukaryota</taxon>
        <taxon>Amoebozoa</taxon>
        <taxon>Evosea</taxon>
        <taxon>Eumycetozoa</taxon>
        <taxon>Dictyostelia</taxon>
        <taxon>Dictyosteliales</taxon>
        <taxon>Dictyosteliaceae</taxon>
        <taxon>Dictyostelium</taxon>
    </lineage>
</organism>
<dbReference type="AlphaFoldDB" id="Q54ZC8"/>
<dbReference type="GeneID" id="8621131"/>
<accession>Q54ZC8</accession>
<dbReference type="KEGG" id="ddi:DDB_G0277633"/>
<gene>
    <name evidence="1" type="ORF">DDB_G0277633</name>
</gene>
<name>Q54ZC8_DICDI</name>
<evidence type="ECO:0000313" key="2">
    <source>
        <dbReference type="Proteomes" id="UP000002195"/>
    </source>
</evidence>
<reference evidence="1 2" key="1">
    <citation type="journal article" date="2005" name="Nature">
        <title>The genome of the social amoeba Dictyostelium discoideum.</title>
        <authorList>
            <consortium name="The Dictyostelium discoideum Sequencing Consortium"/>
            <person name="Eichinger L."/>
            <person name="Pachebat J.A."/>
            <person name="Glockner G."/>
            <person name="Rajandream M.A."/>
            <person name="Sucgang R."/>
            <person name="Berriman M."/>
            <person name="Song J."/>
            <person name="Olsen R."/>
            <person name="Szafranski K."/>
            <person name="Xu Q."/>
            <person name="Tunggal B."/>
            <person name="Kummerfeld S."/>
            <person name="Madera M."/>
            <person name="Konfortov B.A."/>
            <person name="Rivero F."/>
            <person name="Bankier A.T."/>
            <person name="Lehmann R."/>
            <person name="Hamlin N."/>
            <person name="Davies R."/>
            <person name="Gaudet P."/>
            <person name="Fey P."/>
            <person name="Pilcher K."/>
            <person name="Chen G."/>
            <person name="Saunders D."/>
            <person name="Sodergren E."/>
            <person name="Davis P."/>
            <person name="Kerhornou A."/>
            <person name="Nie X."/>
            <person name="Hall N."/>
            <person name="Anjard C."/>
            <person name="Hemphill L."/>
            <person name="Bason N."/>
            <person name="Farbrother P."/>
            <person name="Desany B."/>
            <person name="Just E."/>
            <person name="Morio T."/>
            <person name="Rost R."/>
            <person name="Churcher C."/>
            <person name="Cooper J."/>
            <person name="Haydock S."/>
            <person name="van Driessche N."/>
            <person name="Cronin A."/>
            <person name="Goodhead I."/>
            <person name="Muzny D."/>
            <person name="Mourier T."/>
            <person name="Pain A."/>
            <person name="Lu M."/>
            <person name="Harper D."/>
            <person name="Lindsay R."/>
            <person name="Hauser H."/>
            <person name="James K."/>
            <person name="Quiles M."/>
            <person name="Madan Babu M."/>
            <person name="Saito T."/>
            <person name="Buchrieser C."/>
            <person name="Wardroper A."/>
            <person name="Felder M."/>
            <person name="Thangavelu M."/>
            <person name="Johnson D."/>
            <person name="Knights A."/>
            <person name="Loulseged H."/>
            <person name="Mungall K."/>
            <person name="Oliver K."/>
            <person name="Price C."/>
            <person name="Quail M.A."/>
            <person name="Urushihara H."/>
            <person name="Hernandez J."/>
            <person name="Rabbinowitsch E."/>
            <person name="Steffen D."/>
            <person name="Sanders M."/>
            <person name="Ma J."/>
            <person name="Kohara Y."/>
            <person name="Sharp S."/>
            <person name="Simmonds M."/>
            <person name="Spiegler S."/>
            <person name="Tivey A."/>
            <person name="Sugano S."/>
            <person name="White B."/>
            <person name="Walker D."/>
            <person name="Woodward J."/>
            <person name="Winckler T."/>
            <person name="Tanaka Y."/>
            <person name="Shaulsky G."/>
            <person name="Schleicher M."/>
            <person name="Weinstock G."/>
            <person name="Rosenthal A."/>
            <person name="Cox E.C."/>
            <person name="Chisholm R.L."/>
            <person name="Gibbs R."/>
            <person name="Loomis W.F."/>
            <person name="Platzer M."/>
            <person name="Kay R.R."/>
            <person name="Williams J."/>
            <person name="Dear P.H."/>
            <person name="Noegel A.A."/>
            <person name="Barrell B."/>
            <person name="Kuspa A."/>
        </authorList>
    </citation>
    <scope>NUCLEOTIDE SEQUENCE [LARGE SCALE GENOMIC DNA]</scope>
    <source>
        <strain evidence="1 2">AX4</strain>
    </source>
</reference>
<dbReference type="HOGENOM" id="CLU_2908767_0_0_1"/>
<dbReference type="InParanoid" id="Q54ZC8"/>
<dbReference type="Proteomes" id="UP000002195">
    <property type="component" value="Unassembled WGS sequence"/>
</dbReference>
<proteinExistence type="predicted"/>